<keyword evidence="3 5" id="KW-0732">Signal</keyword>
<dbReference type="CDD" id="cd20014">
    <property type="entry name" value="PBP1_RPA0668_benzoate-like"/>
    <property type="match status" value="1"/>
</dbReference>
<protein>
    <submittedName>
        <fullName evidence="7">ABC transporter substrate-binding protein</fullName>
    </submittedName>
    <submittedName>
        <fullName evidence="8">Branched-chain amino acid transport system substrate-binding protein</fullName>
    </submittedName>
</protein>
<evidence type="ECO:0000256" key="1">
    <source>
        <dbReference type="ARBA" id="ARBA00010062"/>
    </source>
</evidence>
<comment type="similarity">
    <text evidence="1">Belongs to the leucine-binding protein family.</text>
</comment>
<reference evidence="7" key="4">
    <citation type="submission" date="2024-05" db="EMBL/GenBank/DDBJ databases">
        <authorList>
            <person name="Sun Q."/>
            <person name="Zhou Y."/>
        </authorList>
    </citation>
    <scope>NUCLEOTIDE SEQUENCE</scope>
    <source>
        <strain evidence="7">CGMCC 1.18437</strain>
    </source>
</reference>
<gene>
    <name evidence="7" type="ORF">GCM10017781_23790</name>
    <name evidence="8" type="ORF">HNQ07_002416</name>
</gene>
<dbReference type="PANTHER" id="PTHR30483:SF6">
    <property type="entry name" value="PERIPLASMIC BINDING PROTEIN OF ABC TRANSPORTER FOR NATURAL AMINO ACIDS"/>
    <property type="match status" value="1"/>
</dbReference>
<keyword evidence="2" id="KW-0813">Transport</keyword>
<dbReference type="PRINTS" id="PR00337">
    <property type="entry name" value="LEUILEVALBP"/>
</dbReference>
<keyword evidence="4" id="KW-0029">Amino-acid transport</keyword>
<evidence type="ECO:0000256" key="5">
    <source>
        <dbReference type="SAM" id="SignalP"/>
    </source>
</evidence>
<dbReference type="Gene3D" id="3.40.50.2300">
    <property type="match status" value="2"/>
</dbReference>
<dbReference type="InterPro" id="IPR028082">
    <property type="entry name" value="Peripla_BP_I"/>
</dbReference>
<name>A0A7W8KEZ0_9DEIO</name>
<reference evidence="10" key="2">
    <citation type="journal article" date="2019" name="Int. J. Syst. Evol. Microbiol.">
        <title>The Global Catalogue of Microorganisms (GCM) 10K type strain sequencing project: providing services to taxonomists for standard genome sequencing and annotation.</title>
        <authorList>
            <consortium name="The Broad Institute Genomics Platform"/>
            <consortium name="The Broad Institute Genome Sequencing Center for Infectious Disease"/>
            <person name="Wu L."/>
            <person name="Ma J."/>
        </authorList>
    </citation>
    <scope>NUCLEOTIDE SEQUENCE [LARGE SCALE GENOMIC DNA]</scope>
    <source>
        <strain evidence="10">CGMCC 1.18437</strain>
    </source>
</reference>
<dbReference type="EMBL" id="JACHFK010000005">
    <property type="protein sequence ID" value="MBB5376952.1"/>
    <property type="molecule type" value="Genomic_DNA"/>
</dbReference>
<dbReference type="EMBL" id="BNAJ01000005">
    <property type="protein sequence ID" value="GHF46543.1"/>
    <property type="molecule type" value="Genomic_DNA"/>
</dbReference>
<evidence type="ECO:0000256" key="4">
    <source>
        <dbReference type="ARBA" id="ARBA00022970"/>
    </source>
</evidence>
<evidence type="ECO:0000256" key="2">
    <source>
        <dbReference type="ARBA" id="ARBA00022448"/>
    </source>
</evidence>
<dbReference type="Pfam" id="PF13458">
    <property type="entry name" value="Peripla_BP_6"/>
    <property type="match status" value="1"/>
</dbReference>
<evidence type="ECO:0000313" key="7">
    <source>
        <dbReference type="EMBL" id="GHF46543.1"/>
    </source>
</evidence>
<proteinExistence type="inferred from homology"/>
<feature type="chain" id="PRO_5030843374" evidence="5">
    <location>
        <begin position="25"/>
        <end position="392"/>
    </location>
</feature>
<dbReference type="Proteomes" id="UP000619376">
    <property type="component" value="Unassembled WGS sequence"/>
</dbReference>
<comment type="caution">
    <text evidence="8">The sequence shown here is derived from an EMBL/GenBank/DDBJ whole genome shotgun (WGS) entry which is preliminary data.</text>
</comment>
<evidence type="ECO:0000259" key="6">
    <source>
        <dbReference type="Pfam" id="PF13458"/>
    </source>
</evidence>
<dbReference type="PANTHER" id="PTHR30483">
    <property type="entry name" value="LEUCINE-SPECIFIC-BINDING PROTEIN"/>
    <property type="match status" value="1"/>
</dbReference>
<reference evidence="7" key="1">
    <citation type="journal article" date="2014" name="Int. J. Syst. Evol. Microbiol.">
        <title>Complete genome of a new Firmicutes species belonging to the dominant human colonic microbiota ('Ruminococcus bicirculans') reveals two chromosomes and a selective capacity to utilize plant glucans.</title>
        <authorList>
            <consortium name="NISC Comparative Sequencing Program"/>
            <person name="Wegmann U."/>
            <person name="Louis P."/>
            <person name="Goesmann A."/>
            <person name="Henrissat B."/>
            <person name="Duncan S.H."/>
            <person name="Flint H.J."/>
        </authorList>
    </citation>
    <scope>NUCLEOTIDE SEQUENCE</scope>
    <source>
        <strain evidence="7">CGMCC 1.18437</strain>
    </source>
</reference>
<dbReference type="SUPFAM" id="SSF53822">
    <property type="entry name" value="Periplasmic binding protein-like I"/>
    <property type="match status" value="1"/>
</dbReference>
<evidence type="ECO:0000313" key="8">
    <source>
        <dbReference type="EMBL" id="MBB5376952.1"/>
    </source>
</evidence>
<dbReference type="InterPro" id="IPR051010">
    <property type="entry name" value="BCAA_transport"/>
</dbReference>
<dbReference type="RefSeq" id="WP_184112039.1">
    <property type="nucleotide sequence ID" value="NZ_BNAJ01000005.1"/>
</dbReference>
<dbReference type="InterPro" id="IPR000709">
    <property type="entry name" value="Leu_Ile_Val-bd"/>
</dbReference>
<evidence type="ECO:0000313" key="10">
    <source>
        <dbReference type="Proteomes" id="UP000619376"/>
    </source>
</evidence>
<evidence type="ECO:0000313" key="9">
    <source>
        <dbReference type="Proteomes" id="UP000539473"/>
    </source>
</evidence>
<organism evidence="8 9">
    <name type="scientific">Deinococcus metalli</name>
    <dbReference type="NCBI Taxonomy" id="1141878"/>
    <lineage>
        <taxon>Bacteria</taxon>
        <taxon>Thermotogati</taxon>
        <taxon>Deinococcota</taxon>
        <taxon>Deinococci</taxon>
        <taxon>Deinococcales</taxon>
        <taxon>Deinococcaceae</taxon>
        <taxon>Deinococcus</taxon>
    </lineage>
</organism>
<dbReference type="GO" id="GO:0006865">
    <property type="term" value="P:amino acid transport"/>
    <property type="evidence" value="ECO:0007669"/>
    <property type="project" value="UniProtKB-KW"/>
</dbReference>
<evidence type="ECO:0000256" key="3">
    <source>
        <dbReference type="ARBA" id="ARBA00022729"/>
    </source>
</evidence>
<accession>A0A7W8KEZ0</accession>
<sequence>MTPAPTIPRALALLLLGAPLTVSAQTAPARTVKVGVIMPFSGVYAQIGEEGLRGFSLYLDSIGNRVAGRGIVVVREDEEADPAVALRKANKLISADRVDLLAGVVLTPSAYALAPVVEKAQVPLVVFNSLGNDLTRSRRTPWVFRASGSGWQFSNPFGTYVAQKVSKNVFLLGADYAFGHDSVNDFKASYTAAGGKVAGEVYTPLGSADFSPYLARIAAARPDAIYAFLSGSDAVLFLKQFAQFGLNRSVKLTVSGEMMDEKLLNSVGDAVVGAISVGPWVQNLPTAQNKIFVDAYRKKYGDTPGVFAERGWDTARVIVEALKTTRGRTDDKPALLAALRGVRFQSPRGPFAFDPVTQNVVNTIYVRRVAKGQGGLVNVLVSSLGAFPDPGK</sequence>
<keyword evidence="10" id="KW-1185">Reference proteome</keyword>
<reference evidence="8 9" key="3">
    <citation type="submission" date="2020-08" db="EMBL/GenBank/DDBJ databases">
        <title>Genomic Encyclopedia of Type Strains, Phase IV (KMG-IV): sequencing the most valuable type-strain genomes for metagenomic binning, comparative biology and taxonomic classification.</title>
        <authorList>
            <person name="Goeker M."/>
        </authorList>
    </citation>
    <scope>NUCLEOTIDE SEQUENCE [LARGE SCALE GENOMIC DNA]</scope>
    <source>
        <strain evidence="8 9">DSM 27521</strain>
    </source>
</reference>
<dbReference type="Proteomes" id="UP000539473">
    <property type="component" value="Unassembled WGS sequence"/>
</dbReference>
<feature type="domain" description="Leucine-binding protein" evidence="6">
    <location>
        <begin position="31"/>
        <end position="372"/>
    </location>
</feature>
<feature type="signal peptide" evidence="5">
    <location>
        <begin position="1"/>
        <end position="24"/>
    </location>
</feature>
<dbReference type="InterPro" id="IPR028081">
    <property type="entry name" value="Leu-bd"/>
</dbReference>
<dbReference type="AlphaFoldDB" id="A0A7W8KEZ0"/>